<evidence type="ECO:0000259" key="1">
    <source>
        <dbReference type="PROSITE" id="PS50405"/>
    </source>
</evidence>
<feature type="domain" description="GST C-terminal" evidence="1">
    <location>
        <begin position="75"/>
        <end position="210"/>
    </location>
</feature>
<dbReference type="PANTHER" id="PTHR44051">
    <property type="entry name" value="GLUTATHIONE S-TRANSFERASE-RELATED"/>
    <property type="match status" value="1"/>
</dbReference>
<organism evidence="2 3">
    <name type="scientific">Marinomonas hwangdonensis</name>
    <dbReference type="NCBI Taxonomy" id="1053647"/>
    <lineage>
        <taxon>Bacteria</taxon>
        <taxon>Pseudomonadati</taxon>
        <taxon>Pseudomonadota</taxon>
        <taxon>Gammaproteobacteria</taxon>
        <taxon>Oceanospirillales</taxon>
        <taxon>Oceanospirillaceae</taxon>
        <taxon>Marinomonas</taxon>
    </lineage>
</organism>
<gene>
    <name evidence="2" type="ORF">EBI00_01275</name>
</gene>
<dbReference type="RefSeq" id="WP_123094119.1">
    <property type="nucleotide sequence ID" value="NZ_RIZG01000001.1"/>
</dbReference>
<dbReference type="Proteomes" id="UP000280507">
    <property type="component" value="Unassembled WGS sequence"/>
</dbReference>
<dbReference type="SFLD" id="SFLDS00019">
    <property type="entry name" value="Glutathione_Transferase_(cytos"/>
    <property type="match status" value="1"/>
</dbReference>
<keyword evidence="3" id="KW-1185">Reference proteome</keyword>
<dbReference type="EMBL" id="RIZG01000001">
    <property type="protein sequence ID" value="RNF52778.1"/>
    <property type="molecule type" value="Genomic_DNA"/>
</dbReference>
<dbReference type="PROSITE" id="PS50405">
    <property type="entry name" value="GST_CTER"/>
    <property type="match status" value="1"/>
</dbReference>
<dbReference type="GO" id="GO:0016740">
    <property type="term" value="F:transferase activity"/>
    <property type="evidence" value="ECO:0007669"/>
    <property type="project" value="UniProtKB-KW"/>
</dbReference>
<name>A0A3M8Q9M0_9GAMM</name>
<dbReference type="InterPro" id="IPR036282">
    <property type="entry name" value="Glutathione-S-Trfase_C_sf"/>
</dbReference>
<dbReference type="InterPro" id="IPR010987">
    <property type="entry name" value="Glutathione-S-Trfase_C-like"/>
</dbReference>
<sequence>MLPVLYSFRRCPYAIRARYMIALLQEPVYLREVVLKAKPPELLALGGRSSVPQLVDMQGTRYPESLDIMYWALSRAKDRTLAEFLYPISCIKRHKIASWVAYNDHFFKYWLVRYKYADRYPEGEASDYRARAERFLRRLEGRLSQRVFLLGDTVSLADIAVFPFIRQFAGVDQAWFEAADYPFVQAWLRGFTHSSLFNQVVMVKHPAWLAGQEEGIYPASLTSL</sequence>
<dbReference type="OrthoDB" id="9813092at2"/>
<dbReference type="InterPro" id="IPR004045">
    <property type="entry name" value="Glutathione_S-Trfase_N"/>
</dbReference>
<dbReference type="PANTHER" id="PTHR44051:SF8">
    <property type="entry name" value="GLUTATHIONE S-TRANSFERASE GSTA"/>
    <property type="match status" value="1"/>
</dbReference>
<keyword evidence="2" id="KW-0808">Transferase</keyword>
<dbReference type="SUPFAM" id="SSF52833">
    <property type="entry name" value="Thioredoxin-like"/>
    <property type="match status" value="1"/>
</dbReference>
<dbReference type="Gene3D" id="3.40.30.10">
    <property type="entry name" value="Glutaredoxin"/>
    <property type="match status" value="1"/>
</dbReference>
<dbReference type="SUPFAM" id="SSF47616">
    <property type="entry name" value="GST C-terminal domain-like"/>
    <property type="match status" value="1"/>
</dbReference>
<proteinExistence type="predicted"/>
<dbReference type="Gene3D" id="1.20.1050.10">
    <property type="match status" value="1"/>
</dbReference>
<protein>
    <submittedName>
        <fullName evidence="2">Glutathione S-transferase</fullName>
    </submittedName>
</protein>
<dbReference type="Pfam" id="PF13417">
    <property type="entry name" value="GST_N_3"/>
    <property type="match status" value="1"/>
</dbReference>
<evidence type="ECO:0000313" key="2">
    <source>
        <dbReference type="EMBL" id="RNF52778.1"/>
    </source>
</evidence>
<reference evidence="2 3" key="1">
    <citation type="journal article" date="2012" name="Int. J. Syst. Evol. Microbiol.">
        <title>Marinomonas hwangdonensis sp. nov., isolated from seawater.</title>
        <authorList>
            <person name="Jung Y.T."/>
            <person name="Oh T.K."/>
            <person name="Yoon J.H."/>
        </authorList>
    </citation>
    <scope>NUCLEOTIDE SEQUENCE [LARGE SCALE GENOMIC DNA]</scope>
    <source>
        <strain evidence="2 3">HDW-15</strain>
    </source>
</reference>
<comment type="caution">
    <text evidence="2">The sequence shown here is derived from an EMBL/GenBank/DDBJ whole genome shotgun (WGS) entry which is preliminary data.</text>
</comment>
<dbReference type="InterPro" id="IPR036249">
    <property type="entry name" value="Thioredoxin-like_sf"/>
</dbReference>
<dbReference type="Pfam" id="PF13410">
    <property type="entry name" value="GST_C_2"/>
    <property type="match status" value="1"/>
</dbReference>
<dbReference type="CDD" id="cd03196">
    <property type="entry name" value="GST_C_5"/>
    <property type="match status" value="1"/>
</dbReference>
<accession>A0A3M8Q9M0</accession>
<evidence type="ECO:0000313" key="3">
    <source>
        <dbReference type="Proteomes" id="UP000280507"/>
    </source>
</evidence>
<dbReference type="AlphaFoldDB" id="A0A3M8Q9M0"/>
<dbReference type="InterPro" id="IPR040079">
    <property type="entry name" value="Glutathione_S-Trfase"/>
</dbReference>